<comment type="caution">
    <text evidence="1">The sequence shown here is derived from an EMBL/GenBank/DDBJ whole genome shotgun (WGS) entry which is preliminary data.</text>
</comment>
<evidence type="ECO:0008006" key="3">
    <source>
        <dbReference type="Google" id="ProtNLM"/>
    </source>
</evidence>
<organism evidence="1 2">
    <name type="scientific">Marasmius tenuissimus</name>
    <dbReference type="NCBI Taxonomy" id="585030"/>
    <lineage>
        <taxon>Eukaryota</taxon>
        <taxon>Fungi</taxon>
        <taxon>Dikarya</taxon>
        <taxon>Basidiomycota</taxon>
        <taxon>Agaricomycotina</taxon>
        <taxon>Agaricomycetes</taxon>
        <taxon>Agaricomycetidae</taxon>
        <taxon>Agaricales</taxon>
        <taxon>Marasmiineae</taxon>
        <taxon>Marasmiaceae</taxon>
        <taxon>Marasmius</taxon>
    </lineage>
</organism>
<dbReference type="Proteomes" id="UP001437256">
    <property type="component" value="Unassembled WGS sequence"/>
</dbReference>
<sequence length="110" mass="12176">MSASTTPHSEISETEVLQTPSPEHIAEAIAIARQNLGKLLEISTASITRLITEVENEIERHRKTIEILEQQAAVYKSFLSPMQRLPTEILGRIIAFAAEPNVFSGRVATH</sequence>
<reference evidence="1 2" key="1">
    <citation type="submission" date="2024-05" db="EMBL/GenBank/DDBJ databases">
        <title>A draft genome resource for the thread blight pathogen Marasmius tenuissimus strain MS-2.</title>
        <authorList>
            <person name="Yulfo-Soto G.E."/>
            <person name="Baruah I.K."/>
            <person name="Amoako-Attah I."/>
            <person name="Bukari Y."/>
            <person name="Meinhardt L.W."/>
            <person name="Bailey B.A."/>
            <person name="Cohen S.P."/>
        </authorList>
    </citation>
    <scope>NUCLEOTIDE SEQUENCE [LARGE SCALE GENOMIC DNA]</scope>
    <source>
        <strain evidence="1 2">MS-2</strain>
    </source>
</reference>
<evidence type="ECO:0000313" key="1">
    <source>
        <dbReference type="EMBL" id="KAL0065360.1"/>
    </source>
</evidence>
<proteinExistence type="predicted"/>
<gene>
    <name evidence="1" type="ORF">AAF712_007713</name>
</gene>
<dbReference type="EMBL" id="JBBXMP010000049">
    <property type="protein sequence ID" value="KAL0065360.1"/>
    <property type="molecule type" value="Genomic_DNA"/>
</dbReference>
<protein>
    <recommendedName>
        <fullName evidence="3">F-box domain-containing protein</fullName>
    </recommendedName>
</protein>
<keyword evidence="2" id="KW-1185">Reference proteome</keyword>
<evidence type="ECO:0000313" key="2">
    <source>
        <dbReference type="Proteomes" id="UP001437256"/>
    </source>
</evidence>
<accession>A0ABR2ZVM8</accession>
<name>A0ABR2ZVM8_9AGAR</name>